<dbReference type="EMBL" id="LR798280">
    <property type="protein sequence ID" value="CAB5219892.1"/>
    <property type="molecule type" value="Genomic_DNA"/>
</dbReference>
<reference evidence="2" key="1">
    <citation type="submission" date="2020-04" db="EMBL/GenBank/DDBJ databases">
        <authorList>
            <person name="Chiriac C."/>
            <person name="Salcher M."/>
            <person name="Ghai R."/>
            <person name="Kavagutti S V."/>
        </authorList>
    </citation>
    <scope>NUCLEOTIDE SEQUENCE</scope>
</reference>
<gene>
    <name evidence="3" type="ORF">UFOVP234_62</name>
    <name evidence="1" type="ORF">UFOVP35_10</name>
    <name evidence="2" type="ORF">UFOVP52_37</name>
</gene>
<organism evidence="2">
    <name type="scientific">uncultured Caudovirales phage</name>
    <dbReference type="NCBI Taxonomy" id="2100421"/>
    <lineage>
        <taxon>Viruses</taxon>
        <taxon>Duplodnaviria</taxon>
        <taxon>Heunggongvirae</taxon>
        <taxon>Uroviricota</taxon>
        <taxon>Caudoviricetes</taxon>
        <taxon>Peduoviridae</taxon>
        <taxon>Maltschvirus</taxon>
        <taxon>Maltschvirus maltsch</taxon>
    </lineage>
</organism>
<dbReference type="EMBL" id="LR796190">
    <property type="protein sequence ID" value="CAB4124580.1"/>
    <property type="molecule type" value="Genomic_DNA"/>
</dbReference>
<evidence type="ECO:0000313" key="1">
    <source>
        <dbReference type="EMBL" id="CAB4122380.1"/>
    </source>
</evidence>
<protein>
    <submittedName>
        <fullName evidence="2">Uncharacterized protein</fullName>
    </submittedName>
</protein>
<accession>A0A6J5KWF2</accession>
<sequence>MSAQVTITQLPTATALTGTESVPIVQNGVTVQTTTGAIAIQPTQTQTFLTATQQLSLPNSRYLTTGTGLSYNDNGSASYFQVGLTGASLSLQGAAGGIIVKDSASTVTSRSIAVSGSGLSVANADGTGGNPTVSLAGLPSSLANLSSTGFLSVTNGTTINTRQLYGTTNQINIANSTSLADPVFSIADNVVLPGTGSATLPFGTSAQQPAGGAGQIRYNTDTPGFEGYSDGAWKAFSLSGGVTTFSGGSTGLTPVAPASGAITLSGTLNTANGGTGTSGLIGYVMGHNGLPMTASTTIPTTALSGTITNAQLANSSLTVNGIAISLGGAGTVTAATPNALTFGTGFSAGSFNGNAATTINLANTAVTAGSYGSASSALSATVNAQGQLTALSSAPIAIANTQVSGLGTVSTQNANNVSISGGTIDGTVIGSATPGAGTFTSVTMTSGTITTLPMGDTDIVNKLYADSIASGINFHAACNYATTIDLGNVLYNNGASGVNATLTKLAPFSTLSIDGFNPSTTQRILVKDESTGGYNGIYTVTSVGSALAGWVLTRATDYDSTGTGTNEIDQGDYVLVLAGSANANTSWVQQTALPIVIGTTPLVFTQFAAPITYAAGTGLNLSPATTFNISNTGVTSGSYGTGSNVPTIAFNAQGQATTALNTPIAIAASQVTSGTFANSFLANSSLTVNGTSISLGGSGTVTAATPNALTIGTGLSGTTFNGSSATTIALVSTGVVATTYGSASQVPVFAVNSQGQLTSVTNTPIAIAAGAVSGLAASATTDTTVATNITSGTLPLARLSGSYTGITGVGTLAAGTWNGTAISSAYGGTGLTATPANGQLAIGNGSGYSLANLTAGTNVTISNTAGGIQISATPSAGGSVTSVNMSVPSFLSVSGNPITSSGTLAVSYSGTALPVANGGTGATTLTGYLSGNGTSAITASTTIPNTAITGLGTMSTQAASSVTISGGTINGASIGATAASTGTFTTVTATTGVFGGTF</sequence>
<name>A0A6J5KWF2_9CAUD</name>
<evidence type="ECO:0000313" key="2">
    <source>
        <dbReference type="EMBL" id="CAB4124580.1"/>
    </source>
</evidence>
<evidence type="ECO:0000313" key="3">
    <source>
        <dbReference type="EMBL" id="CAB5219892.1"/>
    </source>
</evidence>
<dbReference type="EMBL" id="LR796166">
    <property type="protein sequence ID" value="CAB4122380.1"/>
    <property type="molecule type" value="Genomic_DNA"/>
</dbReference>
<proteinExistence type="predicted"/>